<sequence>MRLWDRSTVRLTILLSINNEEYVGQSIRGAYHTTVCEKVSKLTALFFVFLSLFYAFRAVQFLNYSHQSYFCFLEW</sequence>
<dbReference type="Proteomes" id="UP000075544">
    <property type="component" value="Unassembled WGS sequence"/>
</dbReference>
<proteinExistence type="predicted"/>
<keyword evidence="1" id="KW-0812">Transmembrane</keyword>
<evidence type="ECO:0000313" key="3">
    <source>
        <dbReference type="EMBL" id="KXZ72631.1"/>
    </source>
</evidence>
<keyword evidence="1" id="KW-1133">Transmembrane helix</keyword>
<dbReference type="AlphaFoldDB" id="A0A150HWZ2"/>
<protein>
    <submittedName>
        <fullName evidence="2">Uncharacterized protein</fullName>
    </submittedName>
</protein>
<organism evidence="2 5">
    <name type="scientific">Acinetobacter venetianus</name>
    <dbReference type="NCBI Taxonomy" id="52133"/>
    <lineage>
        <taxon>Bacteria</taxon>
        <taxon>Pseudomonadati</taxon>
        <taxon>Pseudomonadota</taxon>
        <taxon>Gammaproteobacteria</taxon>
        <taxon>Moraxellales</taxon>
        <taxon>Moraxellaceae</taxon>
        <taxon>Acinetobacter</taxon>
    </lineage>
</organism>
<dbReference type="EMBL" id="JRUE01000109">
    <property type="protein sequence ID" value="KXZ71226.1"/>
    <property type="molecule type" value="Genomic_DNA"/>
</dbReference>
<keyword evidence="1" id="KW-0472">Membrane</keyword>
<reference evidence="4 5" key="1">
    <citation type="journal article" date="2016" name="Sci. Rep.">
        <title>Genomic and phenotypic characterization of the species Acinetobacter venetianus.</title>
        <authorList>
            <person name="Fondi M."/>
            <person name="Maida I."/>
            <person name="Perrin E."/>
            <person name="Orlandini V."/>
            <person name="La Torre L."/>
            <person name="Bosi E."/>
            <person name="Negroni A."/>
            <person name="Zanaroli G."/>
            <person name="Fava F."/>
            <person name="Decorosi F."/>
            <person name="Giovannetti L."/>
            <person name="Viti C."/>
            <person name="Vaneechoutte M."/>
            <person name="Dijkshoorn L."/>
            <person name="Fani R."/>
        </authorList>
    </citation>
    <scope>NUCLEOTIDE SEQUENCE [LARGE SCALE GENOMIC DNA]</scope>
    <source>
        <strain evidence="3 4">LUH13518</strain>
        <strain evidence="2 5">LUH5627</strain>
    </source>
</reference>
<gene>
    <name evidence="3" type="ORF">AVENLUH13518_00350</name>
    <name evidence="2" type="ORF">AVENLUH5627_01157</name>
</gene>
<accession>A0A150HWZ2</accession>
<dbReference type="Proteomes" id="UP000075680">
    <property type="component" value="Unassembled WGS sequence"/>
</dbReference>
<feature type="transmembrane region" description="Helical" evidence="1">
    <location>
        <begin position="42"/>
        <end position="59"/>
    </location>
</feature>
<evidence type="ECO:0000313" key="5">
    <source>
        <dbReference type="Proteomes" id="UP000075680"/>
    </source>
</evidence>
<evidence type="ECO:0000313" key="4">
    <source>
        <dbReference type="Proteomes" id="UP000075544"/>
    </source>
</evidence>
<evidence type="ECO:0000313" key="2">
    <source>
        <dbReference type="EMBL" id="KXZ71226.1"/>
    </source>
</evidence>
<comment type="caution">
    <text evidence="2">The sequence shown here is derived from an EMBL/GenBank/DDBJ whole genome shotgun (WGS) entry which is preliminary data.</text>
</comment>
<evidence type="ECO:0000256" key="1">
    <source>
        <dbReference type="SAM" id="Phobius"/>
    </source>
</evidence>
<name>A0A150HWZ2_9GAMM</name>
<dbReference type="EMBL" id="JRHX01000023">
    <property type="protein sequence ID" value="KXZ72631.1"/>
    <property type="molecule type" value="Genomic_DNA"/>
</dbReference>